<dbReference type="AlphaFoldDB" id="A0A0F9I8T1"/>
<sequence length="37" mass="4272">MKKFITIFCDLDHTLQEGCMIVSVAFLFLYKIILCSS</sequence>
<accession>A0A0F9I8T1</accession>
<gene>
    <name evidence="1" type="ORF">LCGC14_1609530</name>
</gene>
<dbReference type="EMBL" id="LAZR01013013">
    <property type="protein sequence ID" value="KKM24001.1"/>
    <property type="molecule type" value="Genomic_DNA"/>
</dbReference>
<comment type="caution">
    <text evidence="1">The sequence shown here is derived from an EMBL/GenBank/DDBJ whole genome shotgun (WGS) entry which is preliminary data.</text>
</comment>
<name>A0A0F9I8T1_9ZZZZ</name>
<protein>
    <submittedName>
        <fullName evidence="1">Uncharacterized protein</fullName>
    </submittedName>
</protein>
<proteinExistence type="predicted"/>
<reference evidence="1" key="1">
    <citation type="journal article" date="2015" name="Nature">
        <title>Complex archaea that bridge the gap between prokaryotes and eukaryotes.</title>
        <authorList>
            <person name="Spang A."/>
            <person name="Saw J.H."/>
            <person name="Jorgensen S.L."/>
            <person name="Zaremba-Niedzwiedzka K."/>
            <person name="Martijn J."/>
            <person name="Lind A.E."/>
            <person name="van Eijk R."/>
            <person name="Schleper C."/>
            <person name="Guy L."/>
            <person name="Ettema T.J."/>
        </authorList>
    </citation>
    <scope>NUCLEOTIDE SEQUENCE</scope>
</reference>
<organism evidence="1">
    <name type="scientific">marine sediment metagenome</name>
    <dbReference type="NCBI Taxonomy" id="412755"/>
    <lineage>
        <taxon>unclassified sequences</taxon>
        <taxon>metagenomes</taxon>
        <taxon>ecological metagenomes</taxon>
    </lineage>
</organism>
<evidence type="ECO:0000313" key="1">
    <source>
        <dbReference type="EMBL" id="KKM24001.1"/>
    </source>
</evidence>